<keyword evidence="5 12" id="KW-1133">Transmembrane helix</keyword>
<proteinExistence type="inferred from homology"/>
<evidence type="ECO:0000256" key="1">
    <source>
        <dbReference type="ARBA" id="ARBA00004651"/>
    </source>
</evidence>
<evidence type="ECO:0000313" key="14">
    <source>
        <dbReference type="Proteomes" id="UP000324632"/>
    </source>
</evidence>
<feature type="transmembrane region" description="Helical" evidence="12">
    <location>
        <begin position="241"/>
        <end position="266"/>
    </location>
</feature>
<evidence type="ECO:0000256" key="8">
    <source>
        <dbReference type="ARBA" id="ARBA00033993"/>
    </source>
</evidence>
<keyword evidence="7" id="KW-0325">Glycoprotein</keyword>
<dbReference type="GO" id="GO:0015204">
    <property type="term" value="F:urea transmembrane transporter activity"/>
    <property type="evidence" value="ECO:0007669"/>
    <property type="project" value="InterPro"/>
</dbReference>
<evidence type="ECO:0000256" key="11">
    <source>
        <dbReference type="SAM" id="MobiDB-lite"/>
    </source>
</evidence>
<dbReference type="AlphaFoldDB" id="A0A5A9P316"/>
<feature type="transmembrane region" description="Helical" evidence="12">
    <location>
        <begin position="339"/>
        <end position="357"/>
    </location>
</feature>
<evidence type="ECO:0000256" key="6">
    <source>
        <dbReference type="ARBA" id="ARBA00023136"/>
    </source>
</evidence>
<feature type="region of interest" description="Disordered" evidence="11">
    <location>
        <begin position="1"/>
        <end position="21"/>
    </location>
</feature>
<keyword evidence="4 12" id="KW-0812">Transmembrane</keyword>
<dbReference type="FunFam" id="1.10.3430.10:FF:000002">
    <property type="entry name" value="urea transporter 2"/>
    <property type="match status" value="1"/>
</dbReference>
<evidence type="ECO:0000256" key="5">
    <source>
        <dbReference type="ARBA" id="ARBA00022989"/>
    </source>
</evidence>
<evidence type="ECO:0000256" key="10">
    <source>
        <dbReference type="PIRSR" id="PIRSR016502-1"/>
    </source>
</evidence>
<accession>A0A5A9P316</accession>
<feature type="transmembrane region" description="Helical" evidence="12">
    <location>
        <begin position="89"/>
        <end position="107"/>
    </location>
</feature>
<dbReference type="PANTHER" id="PTHR10464:SF15">
    <property type="entry name" value="FACILITATED UREA TRANSPORTER"/>
    <property type="match status" value="1"/>
</dbReference>
<evidence type="ECO:0000256" key="7">
    <source>
        <dbReference type="ARBA" id="ARBA00023180"/>
    </source>
</evidence>
<reference evidence="13 14" key="1">
    <citation type="journal article" date="2019" name="Mol. Ecol. Resour.">
        <title>Chromosome-level genome assembly of Triplophysa tibetana, a fish adapted to the harsh high-altitude environment of the Tibetan Plateau.</title>
        <authorList>
            <person name="Yang X."/>
            <person name="Liu H."/>
            <person name="Ma Z."/>
            <person name="Zou Y."/>
            <person name="Zou M."/>
            <person name="Mao Y."/>
            <person name="Li X."/>
            <person name="Wang H."/>
            <person name="Chen T."/>
            <person name="Wang W."/>
            <person name="Yang R."/>
        </authorList>
    </citation>
    <scope>NUCLEOTIDE SEQUENCE [LARGE SCALE GENOMIC DNA]</scope>
    <source>
        <strain evidence="13">TTIB1903HZAU</strain>
        <tissue evidence="13">Muscle</tissue>
    </source>
</reference>
<feature type="transmembrane region" description="Helical" evidence="12">
    <location>
        <begin position="58"/>
        <end position="83"/>
    </location>
</feature>
<comment type="caution">
    <text evidence="13">The sequence shown here is derived from an EMBL/GenBank/DDBJ whole genome shotgun (WGS) entry which is preliminary data.</text>
</comment>
<dbReference type="GO" id="GO:0005886">
    <property type="term" value="C:plasma membrane"/>
    <property type="evidence" value="ECO:0007669"/>
    <property type="project" value="UniProtKB-SubCell"/>
</dbReference>
<name>A0A5A9P316_9TELE</name>
<comment type="similarity">
    <text evidence="2 9">Belongs to the urea transporter family.</text>
</comment>
<comment type="catalytic activity">
    <reaction evidence="8">
        <text>urea(in) = urea(out)</text>
        <dbReference type="Rhea" id="RHEA:32799"/>
        <dbReference type="ChEBI" id="CHEBI:16199"/>
    </reaction>
</comment>
<dbReference type="InterPro" id="IPR029020">
    <property type="entry name" value="Ammonium/urea_transptr"/>
</dbReference>
<gene>
    <name evidence="13" type="ORF">E1301_Tti001823</name>
</gene>
<sequence>MANPVPESTEQMEREKQPSSHQKIKAKLIHWISYIAGDMTAFGEWMKGQFIVLQILDWVLRGAAQVMFVNNPLSGLIIFAGLILQNRWWALNGFVGTLFATISALILCQNRGAIAAGLYGYNGILVGLLMAVFSNAGDWYWWLLLPNIFMSMACPIVSSALASINSRWDLPVFTLPFNILVCLHMVATGHYNHHFPQVLIQPLTSLPNITWSQMDHAKLFCSIPVGIGQVYGCDNPWTGGIFMVALFISSPITCAHATIGSAVGMVSGLALAAPFENIYFGLWGYNCVLACIAIGGMFYALTWQTHLLAVACAFFCAYLGSAIANVMSAFGLPACTWPFCLSALTFLLITTETSAIYKLPLAKVTYPEKNLIYFWKMKKEEKAGEEKKTQEMQLRDTEETQLKKDEVISVTVEKCE</sequence>
<keyword evidence="6 9" id="KW-0472">Membrane</keyword>
<keyword evidence="3 9" id="KW-1003">Cell membrane</keyword>
<evidence type="ECO:0000313" key="13">
    <source>
        <dbReference type="EMBL" id="KAA0716388.1"/>
    </source>
</evidence>
<feature type="transmembrane region" description="Helical" evidence="12">
    <location>
        <begin position="139"/>
        <end position="161"/>
    </location>
</feature>
<dbReference type="Pfam" id="PF03253">
    <property type="entry name" value="UT"/>
    <property type="match status" value="1"/>
</dbReference>
<keyword evidence="9" id="KW-0813">Transport</keyword>
<evidence type="ECO:0000256" key="12">
    <source>
        <dbReference type="SAM" id="Phobius"/>
    </source>
</evidence>
<dbReference type="Proteomes" id="UP000324632">
    <property type="component" value="Chromosome 9"/>
</dbReference>
<dbReference type="Gene3D" id="1.10.3430.10">
    <property type="entry name" value="Ammonium transporter AmtB like domains"/>
    <property type="match status" value="1"/>
</dbReference>
<dbReference type="InterPro" id="IPR004937">
    <property type="entry name" value="Urea_transporter"/>
</dbReference>
<evidence type="ECO:0000256" key="2">
    <source>
        <dbReference type="ARBA" id="ARBA00005914"/>
    </source>
</evidence>
<feature type="transmembrane region" description="Helical" evidence="12">
    <location>
        <begin position="114"/>
        <end position="133"/>
    </location>
</feature>
<evidence type="ECO:0000256" key="3">
    <source>
        <dbReference type="ARBA" id="ARBA00022475"/>
    </source>
</evidence>
<evidence type="ECO:0000256" key="4">
    <source>
        <dbReference type="ARBA" id="ARBA00022692"/>
    </source>
</evidence>
<protein>
    <recommendedName>
        <fullName evidence="9">Urea transporter</fullName>
    </recommendedName>
</protein>
<comment type="subcellular location">
    <subcellularLocation>
        <location evidence="1">Cell membrane</location>
        <topology evidence="1">Multi-pass membrane protein</topology>
    </subcellularLocation>
</comment>
<dbReference type="PIRSF" id="PIRSF016502">
    <property type="entry name" value="Urea_transporter"/>
    <property type="match status" value="1"/>
</dbReference>
<feature type="site" description="Important for channel permeability" evidence="10">
    <location>
        <position position="336"/>
    </location>
</feature>
<organism evidence="13 14">
    <name type="scientific">Triplophysa tibetana</name>
    <dbReference type="NCBI Taxonomy" id="1572043"/>
    <lineage>
        <taxon>Eukaryota</taxon>
        <taxon>Metazoa</taxon>
        <taxon>Chordata</taxon>
        <taxon>Craniata</taxon>
        <taxon>Vertebrata</taxon>
        <taxon>Euteleostomi</taxon>
        <taxon>Actinopterygii</taxon>
        <taxon>Neopterygii</taxon>
        <taxon>Teleostei</taxon>
        <taxon>Ostariophysi</taxon>
        <taxon>Cypriniformes</taxon>
        <taxon>Nemacheilidae</taxon>
        <taxon>Triplophysa</taxon>
    </lineage>
</organism>
<feature type="transmembrane region" description="Helical" evidence="12">
    <location>
        <begin position="278"/>
        <end position="301"/>
    </location>
</feature>
<dbReference type="EMBL" id="SOYY01000009">
    <property type="protein sequence ID" value="KAA0716388.1"/>
    <property type="molecule type" value="Genomic_DNA"/>
</dbReference>
<keyword evidence="14" id="KW-1185">Reference proteome</keyword>
<dbReference type="PANTHER" id="PTHR10464">
    <property type="entry name" value="UREA TRANSPORTER"/>
    <property type="match status" value="1"/>
</dbReference>
<evidence type="ECO:0000256" key="9">
    <source>
        <dbReference type="PIRNR" id="PIRNR016502"/>
    </source>
</evidence>
<feature type="transmembrane region" description="Helical" evidence="12">
    <location>
        <begin position="307"/>
        <end position="327"/>
    </location>
</feature>